<dbReference type="InterPro" id="IPR019796">
    <property type="entry name" value="G6P_DH_AS"/>
</dbReference>
<dbReference type="GO" id="GO:0009051">
    <property type="term" value="P:pentose-phosphate shunt, oxidative branch"/>
    <property type="evidence" value="ECO:0007669"/>
    <property type="project" value="TreeGrafter"/>
</dbReference>
<name>X0VIK4_9ZZZZ</name>
<sequence>AFKEEQVYRIDHYLGKETVQNIFFFRLSNTIFEPLWNRNYISQVQITVAEDIGIEGRGKFYEQTGVVRDMVQNHVMQLIALVAIEPPVGFEPDYVRDEKVKVFHAIRMMDEKYLESYMIRGQYGPGKINNYSVAGYRKEEYVSPDSNTPTFFFGKFYIDNWRWANVPFYVRTGKRLPKTLTEIYIQFKFPPLQLLGRSAQKMKPNAIRIGIQPDEEISLHLNVKQPGINNQLGWVKMLFNYEETFKKKQRPAYERLIMDCIKGDLTLF</sequence>
<dbReference type="PANTHER" id="PTHR23429:SF0">
    <property type="entry name" value="GLUCOSE-6-PHOSPHATE 1-DEHYDROGENASE"/>
    <property type="match status" value="1"/>
</dbReference>
<dbReference type="InterPro" id="IPR022675">
    <property type="entry name" value="G6P_DH_C"/>
</dbReference>
<comment type="caution">
    <text evidence="8">The sequence shown here is derived from an EMBL/GenBank/DDBJ whole genome shotgun (WGS) entry which is preliminary data.</text>
</comment>
<dbReference type="Pfam" id="PF00479">
    <property type="entry name" value="G6PD_N"/>
    <property type="match status" value="1"/>
</dbReference>
<protein>
    <recommendedName>
        <fullName evidence="9">Glucose-6-phosphate dehydrogenase C-terminal domain-containing protein</fullName>
    </recommendedName>
</protein>
<reference evidence="8" key="1">
    <citation type="journal article" date="2014" name="Front. Microbiol.">
        <title>High frequency of phylogenetically diverse reductive dehalogenase-homologous genes in deep subseafloor sedimentary metagenomes.</title>
        <authorList>
            <person name="Kawai M."/>
            <person name="Futagami T."/>
            <person name="Toyoda A."/>
            <person name="Takaki Y."/>
            <person name="Nishi S."/>
            <person name="Hori S."/>
            <person name="Arai W."/>
            <person name="Tsubouchi T."/>
            <person name="Morono Y."/>
            <person name="Uchiyama I."/>
            <person name="Ito T."/>
            <person name="Fujiyama A."/>
            <person name="Inagaki F."/>
            <person name="Takami H."/>
        </authorList>
    </citation>
    <scope>NUCLEOTIDE SEQUENCE</scope>
    <source>
        <strain evidence="8">Expedition CK06-06</strain>
    </source>
</reference>
<dbReference type="AlphaFoldDB" id="X0VIK4"/>
<dbReference type="InterPro" id="IPR001282">
    <property type="entry name" value="G6P_DH"/>
</dbReference>
<evidence type="ECO:0000256" key="2">
    <source>
        <dbReference type="ARBA" id="ARBA00009975"/>
    </source>
</evidence>
<evidence type="ECO:0000259" key="7">
    <source>
        <dbReference type="Pfam" id="PF02781"/>
    </source>
</evidence>
<evidence type="ECO:0000313" key="8">
    <source>
        <dbReference type="EMBL" id="GAG12328.1"/>
    </source>
</evidence>
<dbReference type="InterPro" id="IPR022674">
    <property type="entry name" value="G6P_DH_NAD-bd"/>
</dbReference>
<evidence type="ECO:0000259" key="6">
    <source>
        <dbReference type="Pfam" id="PF00479"/>
    </source>
</evidence>
<dbReference type="EMBL" id="BARS01024839">
    <property type="protein sequence ID" value="GAG12328.1"/>
    <property type="molecule type" value="Genomic_DNA"/>
</dbReference>
<keyword evidence="4" id="KW-0560">Oxidoreductase</keyword>
<organism evidence="8">
    <name type="scientific">marine sediment metagenome</name>
    <dbReference type="NCBI Taxonomy" id="412755"/>
    <lineage>
        <taxon>unclassified sequences</taxon>
        <taxon>metagenomes</taxon>
        <taxon>ecological metagenomes</taxon>
    </lineage>
</organism>
<dbReference type="GO" id="GO:0005829">
    <property type="term" value="C:cytosol"/>
    <property type="evidence" value="ECO:0007669"/>
    <property type="project" value="TreeGrafter"/>
</dbReference>
<dbReference type="GO" id="GO:0006006">
    <property type="term" value="P:glucose metabolic process"/>
    <property type="evidence" value="ECO:0007669"/>
    <property type="project" value="InterPro"/>
</dbReference>
<dbReference type="Pfam" id="PF02781">
    <property type="entry name" value="G6PD_C"/>
    <property type="match status" value="1"/>
</dbReference>
<accession>X0VIK4</accession>
<feature type="domain" description="Glucose-6-phosphate dehydrogenase NAD-binding" evidence="6">
    <location>
        <begin position="2"/>
        <end position="21"/>
    </location>
</feature>
<keyword evidence="3" id="KW-0521">NADP</keyword>
<dbReference type="UniPathway" id="UPA00115"/>
<comment type="pathway">
    <text evidence="1">Carbohydrate degradation; pentose phosphate pathway.</text>
</comment>
<evidence type="ECO:0000256" key="5">
    <source>
        <dbReference type="ARBA" id="ARBA00023277"/>
    </source>
</evidence>
<evidence type="ECO:0000256" key="1">
    <source>
        <dbReference type="ARBA" id="ARBA00004959"/>
    </source>
</evidence>
<gene>
    <name evidence="8" type="ORF">S01H1_39368</name>
</gene>
<feature type="domain" description="Glucose-6-phosphate dehydrogenase C-terminal" evidence="7">
    <location>
        <begin position="24"/>
        <end position="268"/>
    </location>
</feature>
<dbReference type="Gene3D" id="3.30.360.10">
    <property type="entry name" value="Dihydrodipicolinate Reductase, domain 2"/>
    <property type="match status" value="1"/>
</dbReference>
<feature type="non-terminal residue" evidence="8">
    <location>
        <position position="1"/>
    </location>
</feature>
<evidence type="ECO:0000256" key="3">
    <source>
        <dbReference type="ARBA" id="ARBA00022857"/>
    </source>
</evidence>
<dbReference type="GO" id="GO:0050661">
    <property type="term" value="F:NADP binding"/>
    <property type="evidence" value="ECO:0007669"/>
    <property type="project" value="InterPro"/>
</dbReference>
<dbReference type="GO" id="GO:0004345">
    <property type="term" value="F:glucose-6-phosphate dehydrogenase activity"/>
    <property type="evidence" value="ECO:0007669"/>
    <property type="project" value="InterPro"/>
</dbReference>
<dbReference type="PANTHER" id="PTHR23429">
    <property type="entry name" value="GLUCOSE-6-PHOSPHATE 1-DEHYDROGENASE G6PD"/>
    <property type="match status" value="1"/>
</dbReference>
<evidence type="ECO:0008006" key="9">
    <source>
        <dbReference type="Google" id="ProtNLM"/>
    </source>
</evidence>
<keyword evidence="5" id="KW-0119">Carbohydrate metabolism</keyword>
<comment type="similarity">
    <text evidence="2">Belongs to the glucose-6-phosphate dehydrogenase family.</text>
</comment>
<feature type="non-terminal residue" evidence="8">
    <location>
        <position position="268"/>
    </location>
</feature>
<dbReference type="PROSITE" id="PS00069">
    <property type="entry name" value="G6P_DEHYDROGENASE"/>
    <property type="match status" value="1"/>
</dbReference>
<evidence type="ECO:0000256" key="4">
    <source>
        <dbReference type="ARBA" id="ARBA00023002"/>
    </source>
</evidence>
<proteinExistence type="inferred from homology"/>
<dbReference type="SUPFAM" id="SSF55347">
    <property type="entry name" value="Glyceraldehyde-3-phosphate dehydrogenase-like, C-terminal domain"/>
    <property type="match status" value="1"/>
</dbReference>
<dbReference type="PRINTS" id="PR00079">
    <property type="entry name" value="G6PDHDRGNASE"/>
</dbReference>